<dbReference type="InterPro" id="IPR011527">
    <property type="entry name" value="ABC1_TM_dom"/>
</dbReference>
<evidence type="ECO:0000259" key="8">
    <source>
        <dbReference type="PROSITE" id="PS50893"/>
    </source>
</evidence>
<keyword evidence="6 7" id="KW-0472">Membrane</keyword>
<dbReference type="GO" id="GO:0140359">
    <property type="term" value="F:ABC-type transporter activity"/>
    <property type="evidence" value="ECO:0007669"/>
    <property type="project" value="InterPro"/>
</dbReference>
<evidence type="ECO:0000313" key="11">
    <source>
        <dbReference type="Proteomes" id="UP000218231"/>
    </source>
</evidence>
<dbReference type="InterPro" id="IPR017871">
    <property type="entry name" value="ABC_transporter-like_CS"/>
</dbReference>
<comment type="subcellular location">
    <subcellularLocation>
        <location evidence="1">Membrane</location>
        <topology evidence="1">Multi-pass membrane protein</topology>
    </subcellularLocation>
</comment>
<dbReference type="PROSITE" id="PS00211">
    <property type="entry name" value="ABC_TRANSPORTER_1"/>
    <property type="match status" value="2"/>
</dbReference>
<dbReference type="InterPro" id="IPR003593">
    <property type="entry name" value="AAA+_ATPase"/>
</dbReference>
<evidence type="ECO:0000313" key="10">
    <source>
        <dbReference type="EMBL" id="PAV73143.1"/>
    </source>
</evidence>
<name>A0A2A2KH14_9BILA</name>
<dbReference type="InterPro" id="IPR039421">
    <property type="entry name" value="Type_1_exporter"/>
</dbReference>
<dbReference type="AlphaFoldDB" id="A0A2A2KH14"/>
<dbReference type="FunFam" id="3.40.50.300:FF:002283">
    <property type="entry name" value="p-GlycoProtein related"/>
    <property type="match status" value="1"/>
</dbReference>
<feature type="domain" description="ABC transporter" evidence="8">
    <location>
        <begin position="61"/>
        <end position="293"/>
    </location>
</feature>
<dbReference type="OrthoDB" id="6500128at2759"/>
<evidence type="ECO:0000256" key="6">
    <source>
        <dbReference type="ARBA" id="ARBA00023136"/>
    </source>
</evidence>
<dbReference type="InterPro" id="IPR027417">
    <property type="entry name" value="P-loop_NTPase"/>
</dbReference>
<accession>A0A2A2KH14</accession>
<feature type="domain" description="ABC transporter" evidence="8">
    <location>
        <begin position="377"/>
        <end position="613"/>
    </location>
</feature>
<evidence type="ECO:0000259" key="9">
    <source>
        <dbReference type="PROSITE" id="PS50929"/>
    </source>
</evidence>
<feature type="domain" description="ABC transmembrane type-1" evidence="9">
    <location>
        <begin position="1"/>
        <end position="77"/>
    </location>
</feature>
<evidence type="ECO:0000256" key="5">
    <source>
        <dbReference type="ARBA" id="ARBA00022989"/>
    </source>
</evidence>
<organism evidence="10 11">
    <name type="scientific">Diploscapter pachys</name>
    <dbReference type="NCBI Taxonomy" id="2018661"/>
    <lineage>
        <taxon>Eukaryota</taxon>
        <taxon>Metazoa</taxon>
        <taxon>Ecdysozoa</taxon>
        <taxon>Nematoda</taxon>
        <taxon>Chromadorea</taxon>
        <taxon>Rhabditida</taxon>
        <taxon>Rhabditina</taxon>
        <taxon>Rhabditomorpha</taxon>
        <taxon>Rhabditoidea</taxon>
        <taxon>Rhabditidae</taxon>
        <taxon>Diploscapter</taxon>
    </lineage>
</organism>
<dbReference type="PROSITE" id="PS50893">
    <property type="entry name" value="ABC_TRANSPORTER_2"/>
    <property type="match status" value="2"/>
</dbReference>
<dbReference type="PROSITE" id="PS50929">
    <property type="entry name" value="ABC_TM1F"/>
    <property type="match status" value="1"/>
</dbReference>
<keyword evidence="4" id="KW-0067">ATP-binding</keyword>
<comment type="caution">
    <text evidence="10">The sequence shown here is derived from an EMBL/GenBank/DDBJ whole genome shotgun (WGS) entry which is preliminary data.</text>
</comment>
<keyword evidence="11" id="KW-1185">Reference proteome</keyword>
<dbReference type="FunFam" id="3.40.50.300:FF:001797">
    <property type="entry name" value="ABC transporter, putative"/>
    <property type="match status" value="1"/>
</dbReference>
<proteinExistence type="predicted"/>
<evidence type="ECO:0008006" key="12">
    <source>
        <dbReference type="Google" id="ProtNLM"/>
    </source>
</evidence>
<keyword evidence="3" id="KW-0547">Nucleotide-binding</keyword>
<feature type="transmembrane region" description="Helical" evidence="7">
    <location>
        <begin position="12"/>
        <end position="37"/>
    </location>
</feature>
<dbReference type="GO" id="GO:0005524">
    <property type="term" value="F:ATP binding"/>
    <property type="evidence" value="ECO:0007669"/>
    <property type="project" value="UniProtKB-KW"/>
</dbReference>
<evidence type="ECO:0000256" key="3">
    <source>
        <dbReference type="ARBA" id="ARBA00022741"/>
    </source>
</evidence>
<dbReference type="SMART" id="SM00382">
    <property type="entry name" value="AAA"/>
    <property type="match status" value="2"/>
</dbReference>
<dbReference type="Gene3D" id="3.40.50.300">
    <property type="entry name" value="P-loop containing nucleotide triphosphate hydrolases"/>
    <property type="match status" value="2"/>
</dbReference>
<dbReference type="SUPFAM" id="SSF90123">
    <property type="entry name" value="ABC transporter transmembrane region"/>
    <property type="match status" value="1"/>
</dbReference>
<keyword evidence="2 7" id="KW-0812">Transmembrane</keyword>
<reference evidence="10 11" key="1">
    <citation type="journal article" date="2017" name="Curr. Biol.">
        <title>Genome architecture and evolution of a unichromosomal asexual nematode.</title>
        <authorList>
            <person name="Fradin H."/>
            <person name="Zegar C."/>
            <person name="Gutwein M."/>
            <person name="Lucas J."/>
            <person name="Kovtun M."/>
            <person name="Corcoran D."/>
            <person name="Baugh L.R."/>
            <person name="Kiontke K."/>
            <person name="Gunsalus K."/>
            <person name="Fitch D.H."/>
            <person name="Piano F."/>
        </authorList>
    </citation>
    <scope>NUCLEOTIDE SEQUENCE [LARGE SCALE GENOMIC DNA]</scope>
    <source>
        <strain evidence="10">PF1309</strain>
    </source>
</reference>
<dbReference type="SUPFAM" id="SSF52540">
    <property type="entry name" value="P-loop containing nucleoside triphosphate hydrolases"/>
    <property type="match status" value="2"/>
</dbReference>
<dbReference type="Gene3D" id="1.20.1560.10">
    <property type="entry name" value="ABC transporter type 1, transmembrane domain"/>
    <property type="match status" value="1"/>
</dbReference>
<gene>
    <name evidence="10" type="ORF">WR25_08358</name>
</gene>
<dbReference type="Proteomes" id="UP000218231">
    <property type="component" value="Unassembled WGS sequence"/>
</dbReference>
<dbReference type="InterPro" id="IPR003439">
    <property type="entry name" value="ABC_transporter-like_ATP-bd"/>
</dbReference>
<dbReference type="STRING" id="2018661.A0A2A2KH14"/>
<dbReference type="PANTHER" id="PTHR24221:SF617">
    <property type="entry name" value="P-GLYCOPROTEIN RELATED"/>
    <property type="match status" value="1"/>
</dbReference>
<dbReference type="GO" id="GO:0016887">
    <property type="term" value="F:ATP hydrolysis activity"/>
    <property type="evidence" value="ECO:0007669"/>
    <property type="project" value="InterPro"/>
</dbReference>
<evidence type="ECO:0000256" key="4">
    <source>
        <dbReference type="ARBA" id="ARBA00022840"/>
    </source>
</evidence>
<dbReference type="EMBL" id="LIAE01008643">
    <property type="protein sequence ID" value="PAV73143.1"/>
    <property type="molecule type" value="Genomic_DNA"/>
</dbReference>
<sequence>MFLSSVVYCCWIDIPLTMIVLTIGPLFAAAITLMGRLTSKYSQNMMKTSGKINEIIEEAVMNVKTVASCNSQRHMVEGLTFEAKAGETIGLVGQSGCGKSTTIALITKLYSPTSGSIQIDGAGISSHDMKCLRKSIGIVQQEPCLFNGTIRENIGLGRSVTDEEIENAARMANAHEFISSLEKGYDTELGPGGIALSGGQKQRIAIARAIVTDPKILLLDEATSALDSTSEKTVQDALNKATKGRTTIVIAHRLSILRDADRIYLIENGKVKEAGSHEELLKADGTYANMARAQEVNRDRSRKSDEEADGKDDFITNFGAISYAKVPAWRVMYAAPHIQSLSKSNGAATELMTLLNDDKHLIVDINKGLKPEIIGDVQVSAAKFSYPSRSNFNVTRGLSIRARKGEDVALVGASGCGKSTVVSLLERFYDLKGGEITIDSIPIRDISIEHLRNNMALVSQEPTLFSGTIIENITMGCPSATLKDVMQACRIANASSFIESFPLAYETDVGEKGGNFSGGQKQRIAIARALVRNPKILLLDEATSALDPVAEEAIQMALKEAAKGRTTITIAHRLKSIQHCDRICYIENGKTVECGTHAELLNLNGKYNQLIKDQVLDPK</sequence>
<protein>
    <recommendedName>
        <fullName evidence="12">ABC transporter domain-containing protein</fullName>
    </recommendedName>
</protein>
<evidence type="ECO:0000256" key="2">
    <source>
        <dbReference type="ARBA" id="ARBA00022692"/>
    </source>
</evidence>
<dbReference type="PANTHER" id="PTHR24221">
    <property type="entry name" value="ATP-BINDING CASSETTE SUB-FAMILY B"/>
    <property type="match status" value="1"/>
</dbReference>
<evidence type="ECO:0000256" key="1">
    <source>
        <dbReference type="ARBA" id="ARBA00004141"/>
    </source>
</evidence>
<evidence type="ECO:0000256" key="7">
    <source>
        <dbReference type="SAM" id="Phobius"/>
    </source>
</evidence>
<dbReference type="Pfam" id="PF00005">
    <property type="entry name" value="ABC_tran"/>
    <property type="match status" value="2"/>
</dbReference>
<keyword evidence="5 7" id="KW-1133">Transmembrane helix</keyword>
<dbReference type="GO" id="GO:0016020">
    <property type="term" value="C:membrane"/>
    <property type="evidence" value="ECO:0007669"/>
    <property type="project" value="UniProtKB-SubCell"/>
</dbReference>
<dbReference type="InterPro" id="IPR036640">
    <property type="entry name" value="ABC1_TM_sf"/>
</dbReference>